<protein>
    <submittedName>
        <fullName evidence="2">Hypoxanthine-guanine phosphoribosyltransferase</fullName>
        <ecNumber evidence="2">2.4.2.8</ecNumber>
    </submittedName>
</protein>
<dbReference type="GO" id="GO:0006178">
    <property type="term" value="P:guanine salvage"/>
    <property type="evidence" value="ECO:0007669"/>
    <property type="project" value="TreeGrafter"/>
</dbReference>
<evidence type="ECO:0000313" key="2">
    <source>
        <dbReference type="EMBL" id="VAW88279.1"/>
    </source>
</evidence>
<dbReference type="CDD" id="cd06223">
    <property type="entry name" value="PRTases_typeI"/>
    <property type="match status" value="1"/>
</dbReference>
<keyword evidence="2" id="KW-0328">Glycosyltransferase</keyword>
<dbReference type="GO" id="GO:0000287">
    <property type="term" value="F:magnesium ion binding"/>
    <property type="evidence" value="ECO:0007669"/>
    <property type="project" value="TreeGrafter"/>
</dbReference>
<reference evidence="2" key="1">
    <citation type="submission" date="2018-06" db="EMBL/GenBank/DDBJ databases">
        <authorList>
            <person name="Zhirakovskaya E."/>
        </authorList>
    </citation>
    <scope>NUCLEOTIDE SEQUENCE</scope>
</reference>
<dbReference type="AlphaFoldDB" id="A0A3B0ZQD2"/>
<organism evidence="2">
    <name type="scientific">hydrothermal vent metagenome</name>
    <dbReference type="NCBI Taxonomy" id="652676"/>
    <lineage>
        <taxon>unclassified sequences</taxon>
        <taxon>metagenomes</taxon>
        <taxon>ecological metagenomes</taxon>
    </lineage>
</organism>
<keyword evidence="2" id="KW-0808">Transferase</keyword>
<dbReference type="NCBIfam" id="NF006605">
    <property type="entry name" value="PRK09162.1"/>
    <property type="match status" value="1"/>
</dbReference>
<dbReference type="GO" id="GO:0032264">
    <property type="term" value="P:IMP salvage"/>
    <property type="evidence" value="ECO:0007669"/>
    <property type="project" value="TreeGrafter"/>
</dbReference>
<feature type="domain" description="Phosphoribosyltransferase" evidence="1">
    <location>
        <begin position="26"/>
        <end position="169"/>
    </location>
</feature>
<dbReference type="PANTHER" id="PTHR43340">
    <property type="entry name" value="HYPOXANTHINE-GUANINE PHOSPHORIBOSYLTRANSFERASE"/>
    <property type="match status" value="1"/>
</dbReference>
<dbReference type="GO" id="GO:0005829">
    <property type="term" value="C:cytosol"/>
    <property type="evidence" value="ECO:0007669"/>
    <property type="project" value="TreeGrafter"/>
</dbReference>
<dbReference type="SUPFAM" id="SSF53271">
    <property type="entry name" value="PRTase-like"/>
    <property type="match status" value="1"/>
</dbReference>
<proteinExistence type="predicted"/>
<sequence length="187" mass="20982">MTQKITPKQAQQILDESDLIYSKDEIDAAYERMSVAISAVIADKNPLVVCILNGGLVPLGGLITRLNFPLQLDYLHASRYRGNTTGGELIWIARTQHTLKNRVVLLVDDILDEGHTLDAIIKDCYINGAQHVYSAVLLEKKLEKKKAIQADFVGLEVEDRYVFGCGMDYKEYHRNLPGVHAIKECEP</sequence>
<dbReference type="EC" id="2.4.2.8" evidence="2"/>
<name>A0A3B0ZQD2_9ZZZZ</name>
<dbReference type="InterPro" id="IPR029057">
    <property type="entry name" value="PRTase-like"/>
</dbReference>
<accession>A0A3B0ZQD2</accession>
<dbReference type="Pfam" id="PF00156">
    <property type="entry name" value="Pribosyltran"/>
    <property type="match status" value="1"/>
</dbReference>
<dbReference type="PANTHER" id="PTHR43340:SF1">
    <property type="entry name" value="HYPOXANTHINE PHOSPHORIBOSYLTRANSFERASE"/>
    <property type="match status" value="1"/>
</dbReference>
<dbReference type="EMBL" id="UOFO01000143">
    <property type="protein sequence ID" value="VAW88279.1"/>
    <property type="molecule type" value="Genomic_DNA"/>
</dbReference>
<dbReference type="InterPro" id="IPR000836">
    <property type="entry name" value="PRTase_dom"/>
</dbReference>
<dbReference type="Gene3D" id="3.40.50.2020">
    <property type="match status" value="1"/>
</dbReference>
<dbReference type="GO" id="GO:0004422">
    <property type="term" value="F:hypoxanthine phosphoribosyltransferase activity"/>
    <property type="evidence" value="ECO:0007669"/>
    <property type="project" value="TreeGrafter"/>
</dbReference>
<evidence type="ECO:0000259" key="1">
    <source>
        <dbReference type="Pfam" id="PF00156"/>
    </source>
</evidence>
<dbReference type="InterPro" id="IPR050408">
    <property type="entry name" value="HGPRT"/>
</dbReference>
<gene>
    <name evidence="2" type="ORF">MNBD_GAMMA16-659</name>
</gene>
<dbReference type="GO" id="GO:0032263">
    <property type="term" value="P:GMP salvage"/>
    <property type="evidence" value="ECO:0007669"/>
    <property type="project" value="TreeGrafter"/>
</dbReference>
<dbReference type="GO" id="GO:0046100">
    <property type="term" value="P:hypoxanthine metabolic process"/>
    <property type="evidence" value="ECO:0007669"/>
    <property type="project" value="TreeGrafter"/>
</dbReference>